<evidence type="ECO:0000313" key="2">
    <source>
        <dbReference type="EMBL" id="EKG19012.1"/>
    </source>
</evidence>
<dbReference type="OrthoDB" id="3940641at2759"/>
<reference evidence="2 3" key="1">
    <citation type="journal article" date="2012" name="BMC Genomics">
        <title>Tools to kill: Genome of one of the most destructive plant pathogenic fungi Macrophomina phaseolina.</title>
        <authorList>
            <person name="Islam M.S."/>
            <person name="Haque M.S."/>
            <person name="Islam M.M."/>
            <person name="Emdad E.M."/>
            <person name="Halim A."/>
            <person name="Hossen Q.M.M."/>
            <person name="Hossain M.Z."/>
            <person name="Ahmed B."/>
            <person name="Rahim S."/>
            <person name="Rahman M.S."/>
            <person name="Alam M.M."/>
            <person name="Hou S."/>
            <person name="Wan X."/>
            <person name="Saito J.A."/>
            <person name="Alam M."/>
        </authorList>
    </citation>
    <scope>NUCLEOTIDE SEQUENCE [LARGE SCALE GENOMIC DNA]</scope>
    <source>
        <strain evidence="2 3">MS6</strain>
    </source>
</reference>
<comment type="caution">
    <text evidence="2">The sequence shown here is derived from an EMBL/GenBank/DDBJ whole genome shotgun (WGS) entry which is preliminary data.</text>
</comment>
<feature type="region of interest" description="Disordered" evidence="1">
    <location>
        <begin position="158"/>
        <end position="198"/>
    </location>
</feature>
<feature type="region of interest" description="Disordered" evidence="1">
    <location>
        <begin position="1"/>
        <end position="45"/>
    </location>
</feature>
<evidence type="ECO:0000313" key="3">
    <source>
        <dbReference type="Proteomes" id="UP000007129"/>
    </source>
</evidence>
<dbReference type="EMBL" id="AHHD01000167">
    <property type="protein sequence ID" value="EKG19012.1"/>
    <property type="molecule type" value="Genomic_DNA"/>
</dbReference>
<dbReference type="InParanoid" id="K2S202"/>
<feature type="region of interest" description="Disordered" evidence="1">
    <location>
        <begin position="216"/>
        <end position="315"/>
    </location>
</feature>
<name>K2S202_MACPH</name>
<dbReference type="Proteomes" id="UP000007129">
    <property type="component" value="Unassembled WGS sequence"/>
</dbReference>
<dbReference type="HOGENOM" id="CLU_760745_0_0_1"/>
<sequence length="396" mass="43297">MTDKVSRTTTLTDLRRSVGDSSSPSFQDSRNDYHSQHQHQREDLSEVQVETVQLELSRHILKQVYKVIKSDHKGDASWLYKDFIRPSVEFGCPITVTSNTFNYAKIENIWETAVKADPTIMDEGALVLSATKNGFPVRGLDLSRYAVRPAAVQANIVDSAGNASTPQQPRARVNMRESAPVPSPKPIQASLSPPITPSAIPMPTESVYWSNSAITLPGDVKIPPSSPRPISPTSTLRSNSTSPRSPRGMKRAPPYPGPSYHAGGYRSDSSASQQSTRANTAPNRDFPVQEASHSKTTSPDPGTQMNDRQQRFSRASTCSTVATTVTFQANIATDGNISAIPFCFDDIPEAIDDIMAFVDWKNSNAGCSTLVNFSTFMSIVRFRPAQSNALVLCKED</sequence>
<feature type="compositionally biased region" description="Polar residues" evidence="1">
    <location>
        <begin position="294"/>
        <end position="307"/>
    </location>
</feature>
<organism evidence="2 3">
    <name type="scientific">Macrophomina phaseolina (strain MS6)</name>
    <name type="common">Charcoal rot fungus</name>
    <dbReference type="NCBI Taxonomy" id="1126212"/>
    <lineage>
        <taxon>Eukaryota</taxon>
        <taxon>Fungi</taxon>
        <taxon>Dikarya</taxon>
        <taxon>Ascomycota</taxon>
        <taxon>Pezizomycotina</taxon>
        <taxon>Dothideomycetes</taxon>
        <taxon>Dothideomycetes incertae sedis</taxon>
        <taxon>Botryosphaeriales</taxon>
        <taxon>Botryosphaeriaceae</taxon>
        <taxon>Macrophomina</taxon>
    </lineage>
</organism>
<dbReference type="AlphaFoldDB" id="K2S202"/>
<feature type="compositionally biased region" description="Polar residues" evidence="1">
    <location>
        <begin position="267"/>
        <end position="282"/>
    </location>
</feature>
<accession>K2S202</accession>
<gene>
    <name evidence="2" type="ORF">MPH_03702</name>
</gene>
<evidence type="ECO:0000256" key="1">
    <source>
        <dbReference type="SAM" id="MobiDB-lite"/>
    </source>
</evidence>
<proteinExistence type="predicted"/>
<feature type="compositionally biased region" description="Basic and acidic residues" evidence="1">
    <location>
        <begin position="29"/>
        <end position="44"/>
    </location>
</feature>
<dbReference type="VEuPathDB" id="FungiDB:MPH_03702"/>
<feature type="compositionally biased region" description="Polar residues" evidence="1">
    <location>
        <begin position="19"/>
        <end position="28"/>
    </location>
</feature>
<protein>
    <submittedName>
        <fullName evidence="2">Uncharacterized protein</fullName>
    </submittedName>
</protein>